<keyword evidence="2" id="KW-1185">Reference proteome</keyword>
<dbReference type="Proteomes" id="UP000095287">
    <property type="component" value="Unplaced"/>
</dbReference>
<accession>A0A1I8AKW1</accession>
<dbReference type="WBParaSite" id="L893_g6827.t1">
    <property type="protein sequence ID" value="L893_g6827.t1"/>
    <property type="gene ID" value="L893_g6827"/>
</dbReference>
<evidence type="ECO:0000313" key="2">
    <source>
        <dbReference type="Proteomes" id="UP000095287"/>
    </source>
</evidence>
<name>A0A1I8AKW1_9BILA</name>
<protein>
    <submittedName>
        <fullName evidence="3">LORF2 protein</fullName>
    </submittedName>
</protein>
<feature type="transmembrane region" description="Helical" evidence="1">
    <location>
        <begin position="33"/>
        <end position="53"/>
    </location>
</feature>
<evidence type="ECO:0000256" key="1">
    <source>
        <dbReference type="SAM" id="Phobius"/>
    </source>
</evidence>
<keyword evidence="1" id="KW-0812">Transmembrane</keyword>
<organism evidence="2 3">
    <name type="scientific">Steinernema glaseri</name>
    <dbReference type="NCBI Taxonomy" id="37863"/>
    <lineage>
        <taxon>Eukaryota</taxon>
        <taxon>Metazoa</taxon>
        <taxon>Ecdysozoa</taxon>
        <taxon>Nematoda</taxon>
        <taxon>Chromadorea</taxon>
        <taxon>Rhabditida</taxon>
        <taxon>Tylenchina</taxon>
        <taxon>Panagrolaimomorpha</taxon>
        <taxon>Strongyloidoidea</taxon>
        <taxon>Steinernematidae</taxon>
        <taxon>Steinernema</taxon>
    </lineage>
</organism>
<dbReference type="AlphaFoldDB" id="A0A1I8AKW1"/>
<reference evidence="3" key="1">
    <citation type="submission" date="2016-11" db="UniProtKB">
        <authorList>
            <consortium name="WormBaseParasite"/>
        </authorList>
    </citation>
    <scope>IDENTIFICATION</scope>
</reference>
<proteinExistence type="predicted"/>
<keyword evidence="1" id="KW-0472">Membrane</keyword>
<evidence type="ECO:0000313" key="3">
    <source>
        <dbReference type="WBParaSite" id="L893_g6827.t1"/>
    </source>
</evidence>
<keyword evidence="1" id="KW-1133">Transmembrane helix</keyword>
<sequence length="79" mass="9513">QFIYISMHAASIPLPKSSEYEMYRLHDEKICRFGWALLLLWTFVICYITKEYWMPGFFTQRSMTVESRYSKKGTFPQLT</sequence>